<feature type="region of interest" description="Disordered" evidence="2">
    <location>
        <begin position="714"/>
        <end position="774"/>
    </location>
</feature>
<accession>A0AAW2J9R4</accession>
<reference evidence="3" key="1">
    <citation type="submission" date="2020-06" db="EMBL/GenBank/DDBJ databases">
        <authorList>
            <person name="Li T."/>
            <person name="Hu X."/>
            <person name="Zhang T."/>
            <person name="Song X."/>
            <person name="Zhang H."/>
            <person name="Dai N."/>
            <person name="Sheng W."/>
            <person name="Hou X."/>
            <person name="Wei L."/>
        </authorList>
    </citation>
    <scope>NUCLEOTIDE SEQUENCE</scope>
    <source>
        <strain evidence="3">G01</strain>
        <tissue evidence="3">Leaf</tissue>
    </source>
</reference>
<evidence type="ECO:0000313" key="3">
    <source>
        <dbReference type="EMBL" id="KAL0290335.1"/>
    </source>
</evidence>
<feature type="region of interest" description="Disordered" evidence="2">
    <location>
        <begin position="1"/>
        <end position="145"/>
    </location>
</feature>
<dbReference type="EMBL" id="JACGWK010001360">
    <property type="protein sequence ID" value="KAL0290335.1"/>
    <property type="molecule type" value="Genomic_DNA"/>
</dbReference>
<feature type="compositionally biased region" description="Acidic residues" evidence="2">
    <location>
        <begin position="427"/>
        <end position="437"/>
    </location>
</feature>
<feature type="region of interest" description="Disordered" evidence="2">
    <location>
        <begin position="321"/>
        <end position="369"/>
    </location>
</feature>
<reference evidence="3" key="2">
    <citation type="journal article" date="2024" name="Plant">
        <title>Genomic evolution and insights into agronomic trait innovations of Sesamum species.</title>
        <authorList>
            <person name="Miao H."/>
            <person name="Wang L."/>
            <person name="Qu L."/>
            <person name="Liu H."/>
            <person name="Sun Y."/>
            <person name="Le M."/>
            <person name="Wang Q."/>
            <person name="Wei S."/>
            <person name="Zheng Y."/>
            <person name="Lin W."/>
            <person name="Duan Y."/>
            <person name="Cao H."/>
            <person name="Xiong S."/>
            <person name="Wang X."/>
            <person name="Wei L."/>
            <person name="Li C."/>
            <person name="Ma Q."/>
            <person name="Ju M."/>
            <person name="Zhao R."/>
            <person name="Li G."/>
            <person name="Mu C."/>
            <person name="Tian Q."/>
            <person name="Mei H."/>
            <person name="Zhang T."/>
            <person name="Gao T."/>
            <person name="Zhang H."/>
        </authorList>
    </citation>
    <scope>NUCLEOTIDE SEQUENCE</scope>
    <source>
        <strain evidence="3">G01</strain>
    </source>
</reference>
<feature type="region of interest" description="Disordered" evidence="2">
    <location>
        <begin position="415"/>
        <end position="439"/>
    </location>
</feature>
<gene>
    <name evidence="3" type="ORF">Sangu_2577700</name>
</gene>
<feature type="compositionally biased region" description="Basic residues" evidence="2">
    <location>
        <begin position="125"/>
        <end position="144"/>
    </location>
</feature>
<sequence length="774" mass="87361">MSGSSPSPQPLQQEQTDESDVVRDGSPSLNQETPNQPDPPPKSDPETLPRLQPILDPEDKSPEVEEDDDDEEGEGEEVEEGNEPDTSAIPSGMPLQVVPPIIDPHVSVPDVTLTSPTADPTARRVANKRKKGKGKGKGKGKPNIKKQQAIEEKLQTLMTKLNPIPFIPHKLLDFAKHEKLLKKLGLWHFVHVDFDRNIRVDLIAQLVATYKPKLRSSYVNDFRIMVNRADLARAFKLPLKKDKGNVGGAEVDLDCEALSDESIGFIVELVLDWMLLHEDMWMMPNEVMDWLKLIKDGHPEKHLIKFQREEVFLKEEPAQLDAEAKEEEDEVNDEDVKVSGAVDSPQEDCEMGGPSTELKLGQDGDTEEVTKDVEMMDVEKCKESDEEGGGDEQGQWLLHGKNEMGEHFLQRCGAENAGGLGSIDGGKEEEEEEEEETGNGFTGNLLQAMEANQMAFGSQEQLHNPSSVDIRADMQHIASTPSFFNNAGKRVIEPENHISHHYDSNKRLRISDSLDHKPVDFGMCMEQIQQMSERARMFYEEKEQALEQSNMNQQILLAELQKRDTVIEHLHKARLDEIQKKDGEIYRLERELYLMGSVLDGYRKALKETQKVFAEYRERAQLPEEPTYKDVGLGGLMLTAPEIEKLRRKQEEEYKLNCLVLEQKMKEAEEDYVGQFDGYVEKIKLLDEKLTALEANAKELIELHAKWKVPQTEETVPEVAEPLATPETEEKVPGVAEPLATSQNEEEVPEVAEPLATSQTEEKVPEVAEPLQNE</sequence>
<feature type="coiled-coil region" evidence="1">
    <location>
        <begin position="651"/>
        <end position="703"/>
    </location>
</feature>
<keyword evidence="1" id="KW-0175">Coiled coil</keyword>
<feature type="compositionally biased region" description="Acidic residues" evidence="2">
    <location>
        <begin position="324"/>
        <end position="333"/>
    </location>
</feature>
<organism evidence="3">
    <name type="scientific">Sesamum angustifolium</name>
    <dbReference type="NCBI Taxonomy" id="2727405"/>
    <lineage>
        <taxon>Eukaryota</taxon>
        <taxon>Viridiplantae</taxon>
        <taxon>Streptophyta</taxon>
        <taxon>Embryophyta</taxon>
        <taxon>Tracheophyta</taxon>
        <taxon>Spermatophyta</taxon>
        <taxon>Magnoliopsida</taxon>
        <taxon>eudicotyledons</taxon>
        <taxon>Gunneridae</taxon>
        <taxon>Pentapetalae</taxon>
        <taxon>asterids</taxon>
        <taxon>lamiids</taxon>
        <taxon>Lamiales</taxon>
        <taxon>Pedaliaceae</taxon>
        <taxon>Sesamum</taxon>
    </lineage>
</organism>
<feature type="compositionally biased region" description="Low complexity" evidence="2">
    <location>
        <begin position="1"/>
        <end position="13"/>
    </location>
</feature>
<name>A0AAW2J9R4_9LAMI</name>
<comment type="caution">
    <text evidence="3">The sequence shown here is derived from an EMBL/GenBank/DDBJ whole genome shotgun (WGS) entry which is preliminary data.</text>
</comment>
<dbReference type="PANTHER" id="PTHR35120">
    <property type="entry name" value="HISTONE ACETYLTRANSFERASE KAT6B-LIKE"/>
    <property type="match status" value="1"/>
</dbReference>
<proteinExistence type="predicted"/>
<dbReference type="PANTHER" id="PTHR35120:SF2">
    <property type="entry name" value="AMINOTRANSFERASE-LIKE PLANT MOBILE DOMAIN-CONTAINING PROTEIN"/>
    <property type="match status" value="1"/>
</dbReference>
<protein>
    <submittedName>
        <fullName evidence="3">Uncharacterized protein</fullName>
    </submittedName>
</protein>
<dbReference type="AlphaFoldDB" id="A0AAW2J9R4"/>
<evidence type="ECO:0000256" key="1">
    <source>
        <dbReference type="SAM" id="Coils"/>
    </source>
</evidence>
<feature type="coiled-coil region" evidence="1">
    <location>
        <begin position="528"/>
        <end position="563"/>
    </location>
</feature>
<evidence type="ECO:0000256" key="2">
    <source>
        <dbReference type="SAM" id="MobiDB-lite"/>
    </source>
</evidence>
<feature type="compositionally biased region" description="Acidic residues" evidence="2">
    <location>
        <begin position="64"/>
        <end position="83"/>
    </location>
</feature>